<dbReference type="Gene3D" id="3.30.2090.10">
    <property type="entry name" value="Multidrug efflux transporter AcrB TolC docking domain, DN and DC subdomains"/>
    <property type="match status" value="2"/>
</dbReference>
<feature type="transmembrane region" description="Helical" evidence="2">
    <location>
        <begin position="967"/>
        <end position="987"/>
    </location>
</feature>
<dbReference type="Gene3D" id="3.30.70.1440">
    <property type="entry name" value="Multidrug efflux transporter AcrB pore domain"/>
    <property type="match status" value="2"/>
</dbReference>
<dbReference type="KEGG" id="ftj:FTUN_3244"/>
<feature type="transmembrane region" description="Helical" evidence="2">
    <location>
        <begin position="1070"/>
        <end position="1089"/>
    </location>
</feature>
<evidence type="ECO:0000256" key="1">
    <source>
        <dbReference type="SAM" id="MobiDB-lite"/>
    </source>
</evidence>
<feature type="transmembrane region" description="Helical" evidence="2">
    <location>
        <begin position="1020"/>
        <end position="1040"/>
    </location>
</feature>
<evidence type="ECO:0000313" key="3">
    <source>
        <dbReference type="EMBL" id="QJW95690.1"/>
    </source>
</evidence>
<dbReference type="GO" id="GO:0042910">
    <property type="term" value="F:xenobiotic transmembrane transporter activity"/>
    <property type="evidence" value="ECO:0007669"/>
    <property type="project" value="TreeGrafter"/>
</dbReference>
<dbReference type="PANTHER" id="PTHR32063:SF8">
    <property type="entry name" value="CATION EFFLUX PROTEIN"/>
    <property type="match status" value="1"/>
</dbReference>
<feature type="compositionally biased region" description="Basic and acidic residues" evidence="1">
    <location>
        <begin position="696"/>
        <end position="706"/>
    </location>
</feature>
<reference evidence="4" key="1">
    <citation type="submission" date="2020-05" db="EMBL/GenBank/DDBJ databases">
        <title>Frigoriglobus tundricola gen. nov., sp. nov., a psychrotolerant cellulolytic planctomycete of the family Gemmataceae with two divergent copies of 16S rRNA gene.</title>
        <authorList>
            <person name="Kulichevskaya I.S."/>
            <person name="Ivanova A.A."/>
            <person name="Naumoff D.G."/>
            <person name="Beletsky A.V."/>
            <person name="Rijpstra W.I.C."/>
            <person name="Sinninghe Damste J.S."/>
            <person name="Mardanov A.V."/>
            <person name="Ravin N.V."/>
            <person name="Dedysh S.N."/>
        </authorList>
    </citation>
    <scope>NUCLEOTIDE SEQUENCE [LARGE SCALE GENOMIC DNA]</scope>
    <source>
        <strain evidence="4">PL17</strain>
    </source>
</reference>
<accession>A0A6M5YQJ8</accession>
<feature type="transmembrane region" description="Helical" evidence="2">
    <location>
        <begin position="364"/>
        <end position="383"/>
    </location>
</feature>
<sequence>MNGLISFALRNPRAVTVLVLTIVIAGAAALWRIPADILPVYRSPAVQVLTFYNGMPATSVEADITSPLERWTGQAAGTRRQESRSIIGASVIRNYYSDDTDPSSALTQVNSLATAAIPNLPPGTLPPVILPYDPTSATPVCLVALSSKTQGESALFDCGRYEVRNYIMASPGANAPVVFGGRLRTILAYLDREQMQARGLSPVDVMDALDKFNIFLPAGDAKFGWQDYALDSNSMYELVDRMGDIPIKTLKGGKVVFLRDVAKPRDASLMQTNIVRVDGRRQVYIPVFRQQGASTLTVVGSLKDNLPDMQAKLITPDVALKPVMDQSVYVSSAIDSLAEEGVLGAVLCSLVILLFLGEWRMTAIAVMTIPVAVMGAVACLFGMGQTVNVMTLAGLALAIGPLVDSAIICLENTHRHLGLGARPKEAAFLGASEVAMPELIASLCTLLVLLPLALMPGLGAFLFRPMFFAVAFAMSIAYLLSRTFVPARCAAWLSGHAAHPVESHDYDYQHRNGHAHRGGHANWLGRAFQRWEGLIEVGIRAYTRLLDTVLTVRWAVIAAAFTTLALVVVVFGLNLRREFFPEVDAGAFEIYARTKSGTRIEVTEGYVEAVETYTKQKLGDDLEIIISEIGLKADWSAAFTPNAGPMDAVLKVQLKPERSRSAQEAVALLRAGFADDPEFQRTLDAVYQRRLTAPGPKDDRTDDRLTPDTPPFARNNLEFAFDAGGMIRSAMNEGRSTPINVQIRAKNLPKARQVADRILTEVRAIDGVVDARIIQRLDYPEYVIEVDQSKASNLQLTQTDVMRNIVAAFNSSVQFNKRNFWIDPKSHNQYFVGVQYPEGSIRDLDTLLNIPITSADQKRSIPLRNVATVRKAEVPSEVVHTTLQPTVDLTMGVQGRDLGHVAAEVNAIVAKYGKQRTRKIKFAGMEFETNDEGWTPYDPDRQDQKTMEGARLVLSGEYRKMNDTFRFQALGMGGAIILIYFLMVALFKSYLTPLVVLSAVPVGVTGVVLMLYFTGTALNVQSLLGVIFMVGIVVSNTVLLTDFAENLRKSERLTPTEAIRRAAAVRVRPVVMTALATFFALIPMSLGLARGSEANVPLGRAVLGGLLAGLATTLLVVPCVYSLLVPNTFEEADEPLPGEPGYKPGAPVTHPNAEEMAAGDAPPV</sequence>
<proteinExistence type="predicted"/>
<dbReference type="InterPro" id="IPR027463">
    <property type="entry name" value="AcrB_DN_DC_subdom"/>
</dbReference>
<dbReference type="PANTHER" id="PTHR32063">
    <property type="match status" value="1"/>
</dbReference>
<dbReference type="Gene3D" id="3.30.70.1320">
    <property type="entry name" value="Multidrug efflux transporter AcrB pore domain like"/>
    <property type="match status" value="1"/>
</dbReference>
<dbReference type="Gene3D" id="3.30.70.1430">
    <property type="entry name" value="Multidrug efflux transporter AcrB pore domain"/>
    <property type="match status" value="2"/>
</dbReference>
<dbReference type="SUPFAM" id="SSF82693">
    <property type="entry name" value="Multidrug efflux transporter AcrB pore domain, PN1, PN2, PC1 and PC2 subdomains"/>
    <property type="match status" value="2"/>
</dbReference>
<dbReference type="GO" id="GO:0005886">
    <property type="term" value="C:plasma membrane"/>
    <property type="evidence" value="ECO:0007669"/>
    <property type="project" value="TreeGrafter"/>
</dbReference>
<feature type="region of interest" description="Disordered" evidence="1">
    <location>
        <begin position="690"/>
        <end position="711"/>
    </location>
</feature>
<dbReference type="PRINTS" id="PR00702">
    <property type="entry name" value="ACRIFLAVINRP"/>
</dbReference>
<keyword evidence="2" id="KW-0472">Membrane</keyword>
<keyword evidence="4" id="KW-1185">Reference proteome</keyword>
<feature type="transmembrane region" description="Helical" evidence="2">
    <location>
        <begin position="434"/>
        <end position="455"/>
    </location>
</feature>
<dbReference type="RefSeq" id="WP_171471429.1">
    <property type="nucleotide sequence ID" value="NZ_CP053452.2"/>
</dbReference>
<evidence type="ECO:0000256" key="2">
    <source>
        <dbReference type="SAM" id="Phobius"/>
    </source>
</evidence>
<evidence type="ECO:0008006" key="5">
    <source>
        <dbReference type="Google" id="ProtNLM"/>
    </source>
</evidence>
<organism evidence="3 4">
    <name type="scientific">Frigoriglobus tundricola</name>
    <dbReference type="NCBI Taxonomy" id="2774151"/>
    <lineage>
        <taxon>Bacteria</taxon>
        <taxon>Pseudomonadati</taxon>
        <taxon>Planctomycetota</taxon>
        <taxon>Planctomycetia</taxon>
        <taxon>Gemmatales</taxon>
        <taxon>Gemmataceae</taxon>
        <taxon>Frigoriglobus</taxon>
    </lineage>
</organism>
<feature type="transmembrane region" description="Helical" evidence="2">
    <location>
        <begin position="1101"/>
        <end position="1124"/>
    </location>
</feature>
<dbReference type="Pfam" id="PF00873">
    <property type="entry name" value="ACR_tran"/>
    <property type="match status" value="3"/>
</dbReference>
<feature type="transmembrane region" description="Helical" evidence="2">
    <location>
        <begin position="554"/>
        <end position="573"/>
    </location>
</feature>
<keyword evidence="2" id="KW-1133">Transmembrane helix</keyword>
<dbReference type="Gene3D" id="1.20.1640.10">
    <property type="entry name" value="Multidrug efflux transporter AcrB transmembrane domain"/>
    <property type="match status" value="3"/>
</dbReference>
<feature type="transmembrane region" description="Helical" evidence="2">
    <location>
        <begin position="994"/>
        <end position="1014"/>
    </location>
</feature>
<dbReference type="AlphaFoldDB" id="A0A6M5YQJ8"/>
<feature type="region of interest" description="Disordered" evidence="1">
    <location>
        <begin position="1135"/>
        <end position="1164"/>
    </location>
</feature>
<dbReference type="SUPFAM" id="SSF82866">
    <property type="entry name" value="Multidrug efflux transporter AcrB transmembrane domain"/>
    <property type="match status" value="2"/>
</dbReference>
<dbReference type="EMBL" id="CP053452">
    <property type="protein sequence ID" value="QJW95690.1"/>
    <property type="molecule type" value="Genomic_DNA"/>
</dbReference>
<dbReference type="SUPFAM" id="SSF82714">
    <property type="entry name" value="Multidrug efflux transporter AcrB TolC docking domain, DN and DC subdomains"/>
    <property type="match status" value="2"/>
</dbReference>
<evidence type="ECO:0000313" key="4">
    <source>
        <dbReference type="Proteomes" id="UP000503447"/>
    </source>
</evidence>
<feature type="transmembrane region" description="Helical" evidence="2">
    <location>
        <begin position="461"/>
        <end position="480"/>
    </location>
</feature>
<name>A0A6M5YQJ8_9BACT</name>
<protein>
    <recommendedName>
        <fullName evidence="5">RND efflux system, inner membrane transporter</fullName>
    </recommendedName>
</protein>
<gene>
    <name evidence="3" type="ORF">FTUN_3244</name>
</gene>
<keyword evidence="2" id="KW-0812">Transmembrane</keyword>
<dbReference type="Proteomes" id="UP000503447">
    <property type="component" value="Chromosome"/>
</dbReference>
<dbReference type="InterPro" id="IPR001036">
    <property type="entry name" value="Acrflvin-R"/>
</dbReference>